<dbReference type="EMBL" id="AAGK01000005">
    <property type="protein sequence ID" value="EAN30893.1"/>
    <property type="molecule type" value="Genomic_DNA"/>
</dbReference>
<accession>Q4N0H8</accession>
<dbReference type="AlphaFoldDB" id="Q4N0H8"/>
<proteinExistence type="predicted"/>
<dbReference type="OMA" id="STAYNAC"/>
<dbReference type="KEGG" id="tpv:TP03_0158"/>
<dbReference type="eggNOG" id="ENOG502TN5G">
    <property type="taxonomic scope" value="Eukaryota"/>
</dbReference>
<dbReference type="GeneID" id="3500095"/>
<reference evidence="2 3" key="1">
    <citation type="journal article" date="2005" name="Science">
        <title>Genome sequence of Theileria parva, a bovine pathogen that transforms lymphocytes.</title>
        <authorList>
            <person name="Gardner M.J."/>
            <person name="Bishop R."/>
            <person name="Shah T."/>
            <person name="de Villiers E.P."/>
            <person name="Carlton J.M."/>
            <person name="Hall N."/>
            <person name="Ren Q."/>
            <person name="Paulsen I.T."/>
            <person name="Pain A."/>
            <person name="Berriman M."/>
            <person name="Wilson R.J.M."/>
            <person name="Sato S."/>
            <person name="Ralph S.A."/>
            <person name="Mann D.J."/>
            <person name="Xiong Z."/>
            <person name="Shallom S.J."/>
            <person name="Weidman J."/>
            <person name="Jiang L."/>
            <person name="Lynn J."/>
            <person name="Weaver B."/>
            <person name="Shoaibi A."/>
            <person name="Domingo A.R."/>
            <person name="Wasawo D."/>
            <person name="Crabtree J."/>
            <person name="Wortman J.R."/>
            <person name="Haas B."/>
            <person name="Angiuoli S.V."/>
            <person name="Creasy T.H."/>
            <person name="Lu C."/>
            <person name="Suh B."/>
            <person name="Silva J.C."/>
            <person name="Utterback T.R."/>
            <person name="Feldblyum T.V."/>
            <person name="Pertea M."/>
            <person name="Allen J."/>
            <person name="Nierman W.C."/>
            <person name="Taracha E.L.N."/>
            <person name="Salzberg S.L."/>
            <person name="White O.R."/>
            <person name="Fitzhugh H.A."/>
            <person name="Morzaria S."/>
            <person name="Venter J.C."/>
            <person name="Fraser C.M."/>
            <person name="Nene V."/>
        </authorList>
    </citation>
    <scope>NUCLEOTIDE SEQUENCE [LARGE SCALE GENOMIC DNA]</scope>
    <source>
        <strain evidence="2 3">Muguga</strain>
    </source>
</reference>
<feature type="compositionally biased region" description="Polar residues" evidence="1">
    <location>
        <begin position="283"/>
        <end position="293"/>
    </location>
</feature>
<dbReference type="InParanoid" id="Q4N0H8"/>
<keyword evidence="3" id="KW-1185">Reference proteome</keyword>
<organism evidence="2 3">
    <name type="scientific">Theileria parva</name>
    <name type="common">East coast fever infection agent</name>
    <dbReference type="NCBI Taxonomy" id="5875"/>
    <lineage>
        <taxon>Eukaryota</taxon>
        <taxon>Sar</taxon>
        <taxon>Alveolata</taxon>
        <taxon>Apicomplexa</taxon>
        <taxon>Aconoidasida</taxon>
        <taxon>Piroplasmida</taxon>
        <taxon>Theileriidae</taxon>
        <taxon>Theileria</taxon>
    </lineage>
</organism>
<gene>
    <name evidence="2" type="ordered locus">TP03_0158</name>
</gene>
<evidence type="ECO:0000313" key="3">
    <source>
        <dbReference type="Proteomes" id="UP000001949"/>
    </source>
</evidence>
<feature type="region of interest" description="Disordered" evidence="1">
    <location>
        <begin position="268"/>
        <end position="299"/>
    </location>
</feature>
<evidence type="ECO:0000256" key="1">
    <source>
        <dbReference type="SAM" id="MobiDB-lite"/>
    </source>
</evidence>
<sequence>MELEVDTVRQKESNNVTNFPVSDDSQNLQEFPGNLKGNESKSASDQDVYEADFSTMGSDSSLYNEFDESGQVPENFNVNPKNDSNLDNSSNLLMCNLNSHQHQHVENHTSFATKNDTNFENNYDTNFDAKDYPTFENAYDTKNDTSDDTNFNTKDGNFDDKIDTEYQDKDDSEPDVLLNMNNEDEKLPEGWVRCGNGLKTEFPNTPKNHLEDNLESSNLFLDFTNSQSNFRPCNSVKNSLMSFDRSAVKELKGGFVAIKASKPLSDKSLYSKSRDHHTPRDYNLSNVRTNNRNPKVRGTSLVTSHHYGRNNTYLNSTNDEFGNLKSQNDSEYKKNLMVQVEQLVRKYRQLAIDAVNAARDEQKRCKEECQKAYSTAYNACLKYEQDLKNTVKFALKEYHHNSRDEYWSTPAHRNEFSETNQTLRSNPKDERVVNHRLLKQDLCYNYEVDESFLTDFENKVFEKFNSFVNHQALNLEELHKFNKQDSIKFVQSLISSKLTNF</sequence>
<dbReference type="VEuPathDB" id="PiroplasmaDB:TpMuguga_03g00158"/>
<name>Q4N0H8_THEPA</name>
<evidence type="ECO:0000313" key="2">
    <source>
        <dbReference type="EMBL" id="EAN30893.1"/>
    </source>
</evidence>
<dbReference type="RefSeq" id="XP_763176.1">
    <property type="nucleotide sequence ID" value="XM_758083.1"/>
</dbReference>
<feature type="compositionally biased region" description="Basic and acidic residues" evidence="1">
    <location>
        <begin position="1"/>
        <end position="12"/>
    </location>
</feature>
<protein>
    <submittedName>
        <fullName evidence="2">Uncharacterized protein</fullName>
    </submittedName>
</protein>
<feature type="compositionally biased region" description="Polar residues" evidence="1">
    <location>
        <begin position="13"/>
        <end position="29"/>
    </location>
</feature>
<dbReference type="Proteomes" id="UP000001949">
    <property type="component" value="Unassembled WGS sequence"/>
</dbReference>
<feature type="region of interest" description="Disordered" evidence="1">
    <location>
        <begin position="1"/>
        <end position="46"/>
    </location>
</feature>
<comment type="caution">
    <text evidence="2">The sequence shown here is derived from an EMBL/GenBank/DDBJ whole genome shotgun (WGS) entry which is preliminary data.</text>
</comment>